<evidence type="ECO:0000256" key="1">
    <source>
        <dbReference type="SAM" id="Phobius"/>
    </source>
</evidence>
<sequence>MLKNEYLRFLKSKFNFVLIFFMSILVALSYYSTYLDKQEWIKVLNSGAEDVNLAAVEKMVNGYTGVAYFDRFIFGDFYIVFILVALIGFGIHLCSTTFSNLQSGYGSLLVSRLGYERYIKNLVIAQVLYIFTFILLFHTVLLLGSIAIGGTGFAQDITTFTRLGDINGINYIFALTAQIIMGPIFVSLVVSLVSLSTPYLKNKYLIQISPFFVYFIFLFISSTIGNISPTFGTVTRYFVPDSFLKSVYFNSISHTSLLDTVLSFVALPLLLLALTIYMYSVNVESYTEDYIVWH</sequence>
<dbReference type="AlphaFoldDB" id="A0AAU7VK20"/>
<name>A0AAU7VK20_9FIRM</name>
<reference evidence="2" key="1">
    <citation type="journal article" date="2013" name="Extremophiles">
        <title>Proteinivorax tanatarense gen. nov., sp. nov., an anaerobic, haloalkaliphilic, proteolytic bacterium isolated from a decaying algal bloom, and proposal of Proteinivoraceae fam. nov.</title>
        <authorList>
            <person name="Kevbrin V."/>
            <person name="Boltyanskaya Y."/>
            <person name="Zhilina T."/>
            <person name="Kolganova T."/>
            <person name="Lavrentjeva E."/>
            <person name="Kuznetsov B."/>
        </authorList>
    </citation>
    <scope>NUCLEOTIDE SEQUENCE</scope>
    <source>
        <strain evidence="2">Z-910T</strain>
    </source>
</reference>
<feature type="transmembrane region" description="Helical" evidence="1">
    <location>
        <begin position="122"/>
        <end position="148"/>
    </location>
</feature>
<accession>A0AAU7VK20</accession>
<feature type="transmembrane region" description="Helical" evidence="1">
    <location>
        <begin position="261"/>
        <end position="279"/>
    </location>
</feature>
<evidence type="ECO:0000313" key="2">
    <source>
        <dbReference type="EMBL" id="XBX74376.1"/>
    </source>
</evidence>
<dbReference type="EMBL" id="CP158367">
    <property type="protein sequence ID" value="XBX74376.1"/>
    <property type="molecule type" value="Genomic_DNA"/>
</dbReference>
<gene>
    <name evidence="2" type="ORF">PRVXT_002410</name>
</gene>
<keyword evidence="1" id="KW-1133">Transmembrane helix</keyword>
<feature type="transmembrane region" description="Helical" evidence="1">
    <location>
        <begin position="77"/>
        <end position="101"/>
    </location>
</feature>
<dbReference type="RefSeq" id="WP_350343130.1">
    <property type="nucleotide sequence ID" value="NZ_CP158367.1"/>
</dbReference>
<protein>
    <recommendedName>
        <fullName evidence="3">ABC transporter permease</fullName>
    </recommendedName>
</protein>
<feature type="transmembrane region" description="Helical" evidence="1">
    <location>
        <begin position="168"/>
        <end position="192"/>
    </location>
</feature>
<keyword evidence="1" id="KW-0472">Membrane</keyword>
<organism evidence="2">
    <name type="scientific">Proteinivorax tanatarense</name>
    <dbReference type="NCBI Taxonomy" id="1260629"/>
    <lineage>
        <taxon>Bacteria</taxon>
        <taxon>Bacillati</taxon>
        <taxon>Bacillota</taxon>
        <taxon>Clostridia</taxon>
        <taxon>Eubacteriales</taxon>
        <taxon>Proteinivoracaceae</taxon>
        <taxon>Proteinivorax</taxon>
    </lineage>
</organism>
<feature type="transmembrane region" description="Helical" evidence="1">
    <location>
        <begin position="204"/>
        <end position="224"/>
    </location>
</feature>
<proteinExistence type="predicted"/>
<feature type="transmembrane region" description="Helical" evidence="1">
    <location>
        <begin position="12"/>
        <end position="31"/>
    </location>
</feature>
<keyword evidence="1" id="KW-0812">Transmembrane</keyword>
<evidence type="ECO:0008006" key="3">
    <source>
        <dbReference type="Google" id="ProtNLM"/>
    </source>
</evidence>
<reference evidence="2" key="2">
    <citation type="submission" date="2024-06" db="EMBL/GenBank/DDBJ databases">
        <authorList>
            <person name="Petrova K.O."/>
            <person name="Toshchakov S.V."/>
            <person name="Boltjanskaja Y.V."/>
            <person name="Kevbrin V."/>
        </authorList>
    </citation>
    <scope>NUCLEOTIDE SEQUENCE</scope>
    <source>
        <strain evidence="2">Z-910T</strain>
    </source>
</reference>